<feature type="transmembrane region" description="Helical" evidence="1">
    <location>
        <begin position="130"/>
        <end position="150"/>
    </location>
</feature>
<keyword evidence="3" id="KW-1185">Reference proteome</keyword>
<keyword evidence="1" id="KW-1133">Transmembrane helix</keyword>
<keyword evidence="1" id="KW-0812">Transmembrane</keyword>
<feature type="transmembrane region" description="Helical" evidence="1">
    <location>
        <begin position="106"/>
        <end position="124"/>
    </location>
</feature>
<evidence type="ECO:0000313" key="2">
    <source>
        <dbReference type="EMBL" id="MST75228.1"/>
    </source>
</evidence>
<proteinExistence type="predicted"/>
<reference evidence="2 3" key="1">
    <citation type="submission" date="2019-08" db="EMBL/GenBank/DDBJ databases">
        <title>In-depth cultivation of the pig gut microbiome towards novel bacterial diversity and tailored functional studies.</title>
        <authorList>
            <person name="Wylensek D."/>
            <person name="Hitch T.C.A."/>
            <person name="Clavel T."/>
        </authorList>
    </citation>
    <scope>NUCLEOTIDE SEQUENCE [LARGE SCALE GENOMIC DNA]</scope>
    <source>
        <strain evidence="2 3">MUC/MUC-530-WT-4D</strain>
    </source>
</reference>
<sequence>MEKKLMKMKKEIQEQNRFYSMLALLGLFAIILTNSGHLAPQYSDPHAAEFAHGVLIGLVIVIEVFSLLNIAKNLTALKDETKLRRLYNENHDERTEQIAAIAGQKGLKFAIVIVLIAAFIVSYFSLEAFIAMLACIIIFSATVKICRLYYTRTYTGEEE</sequence>
<name>A0A6L5YSC6_9FIRM</name>
<keyword evidence="1" id="KW-0472">Membrane</keyword>
<dbReference type="AlphaFoldDB" id="A0A6L5YSC6"/>
<protein>
    <submittedName>
        <fullName evidence="2">Uncharacterized protein</fullName>
    </submittedName>
</protein>
<feature type="transmembrane region" description="Helical" evidence="1">
    <location>
        <begin position="54"/>
        <end position="75"/>
    </location>
</feature>
<gene>
    <name evidence="2" type="ORF">FYJ75_09360</name>
</gene>
<organism evidence="2 3">
    <name type="scientific">Roseburia porci</name>
    <dbReference type="NCBI Taxonomy" id="2605790"/>
    <lineage>
        <taxon>Bacteria</taxon>
        <taxon>Bacillati</taxon>
        <taxon>Bacillota</taxon>
        <taxon>Clostridia</taxon>
        <taxon>Lachnospirales</taxon>
        <taxon>Lachnospiraceae</taxon>
        <taxon>Roseburia</taxon>
    </lineage>
</organism>
<accession>A0A6L5YSC6</accession>
<dbReference type="RefSeq" id="WP_154430191.1">
    <property type="nucleotide sequence ID" value="NZ_VUNI01000015.1"/>
</dbReference>
<dbReference type="Proteomes" id="UP000474024">
    <property type="component" value="Unassembled WGS sequence"/>
</dbReference>
<evidence type="ECO:0000313" key="3">
    <source>
        <dbReference type="Proteomes" id="UP000474024"/>
    </source>
</evidence>
<evidence type="ECO:0000256" key="1">
    <source>
        <dbReference type="SAM" id="Phobius"/>
    </source>
</evidence>
<comment type="caution">
    <text evidence="2">The sequence shown here is derived from an EMBL/GenBank/DDBJ whole genome shotgun (WGS) entry which is preliminary data.</text>
</comment>
<dbReference type="EMBL" id="VUNI01000015">
    <property type="protein sequence ID" value="MST75228.1"/>
    <property type="molecule type" value="Genomic_DNA"/>
</dbReference>